<dbReference type="InterPro" id="IPR023298">
    <property type="entry name" value="ATPase_P-typ_TM_dom_sf"/>
</dbReference>
<dbReference type="Gene3D" id="2.70.150.10">
    <property type="entry name" value="Calcium-transporting ATPase, cytoplasmic transduction domain A"/>
    <property type="match status" value="1"/>
</dbReference>
<evidence type="ECO:0000313" key="12">
    <source>
        <dbReference type="EMBL" id="KXS21078.1"/>
    </source>
</evidence>
<dbReference type="OMA" id="IELCNMG"/>
<dbReference type="SUPFAM" id="SSF56784">
    <property type="entry name" value="HAD-like"/>
    <property type="match status" value="1"/>
</dbReference>
<dbReference type="InterPro" id="IPR018303">
    <property type="entry name" value="ATPase_P-typ_P_site"/>
</dbReference>
<dbReference type="InterPro" id="IPR059000">
    <property type="entry name" value="ATPase_P-type_domA"/>
</dbReference>
<dbReference type="Pfam" id="PF00122">
    <property type="entry name" value="E1-E2_ATPase"/>
    <property type="match status" value="1"/>
</dbReference>
<keyword evidence="8 10" id="KW-1133">Transmembrane helix</keyword>
<keyword evidence="9 10" id="KW-0472">Membrane</keyword>
<feature type="transmembrane region" description="Helical" evidence="10">
    <location>
        <begin position="283"/>
        <end position="305"/>
    </location>
</feature>
<dbReference type="GO" id="GO:0016020">
    <property type="term" value="C:membrane"/>
    <property type="evidence" value="ECO:0007669"/>
    <property type="project" value="UniProtKB-SubCell"/>
</dbReference>
<dbReference type="SUPFAM" id="SSF81660">
    <property type="entry name" value="Metal cation-transporting ATPase, ATP-binding domain N"/>
    <property type="match status" value="1"/>
</dbReference>
<evidence type="ECO:0000256" key="1">
    <source>
        <dbReference type="ARBA" id="ARBA00004141"/>
    </source>
</evidence>
<dbReference type="PANTHER" id="PTHR42861">
    <property type="entry name" value="CALCIUM-TRANSPORTING ATPASE"/>
    <property type="match status" value="1"/>
</dbReference>
<evidence type="ECO:0000256" key="3">
    <source>
        <dbReference type="ARBA" id="ARBA00022553"/>
    </source>
</evidence>
<dbReference type="InterPro" id="IPR036412">
    <property type="entry name" value="HAD-like_sf"/>
</dbReference>
<dbReference type="STRING" id="1344416.A0A139AWH5"/>
<dbReference type="SMART" id="SM00831">
    <property type="entry name" value="Cation_ATPase_N"/>
    <property type="match status" value="1"/>
</dbReference>
<comment type="similarity">
    <text evidence="2">Belongs to the cation transport ATPase (P-type) (TC 3.A.3) family. Type IIIA subfamily.</text>
</comment>
<dbReference type="InterPro" id="IPR001757">
    <property type="entry name" value="P_typ_ATPase"/>
</dbReference>
<dbReference type="PROSITE" id="PS00154">
    <property type="entry name" value="ATPASE_E1_E2"/>
    <property type="match status" value="1"/>
</dbReference>
<sequence length="871" mass="94867">MSEAKDKPTGDAPVHVEVSDEISPELEALLQTNPLQGLTSDEAAKRLTDFGLNEIPEKKTNPFLKFGMYFWGPLPWLIELACVVSGVVGDWTDFGIILALLFVNAVIGYYEEAKAENALDALKNTLALKSRVWRDGRLGEIESNHLVPGDIVALRLGDIVPADVRLLGLSTTGEPTTSPLHIDQSALTGESLPVTKDKGAIAYSSSTVKQGQMLGVVVKTGINTFIGRAANLISITNEQGHFQKIVNAIGNFLILITLVMVAIILAVRMAKDKLGFLTALQEVVVLTIAAIPIGLPTVMSVTMAVGASQLSKKNVIVKRLPAIEEFASVSVLCSDKTGTLTLNQLQFDVPWLPVRSAVASTWLGVPEGNKFTNEDLLLSSYLASEAGTHDAIEKAVRTAAEQQVGVLKTKDEHDHGVPGYHITNFVPFNPTSKYTEATVKEHASGKTFRVIKGAPHVIIHLCGGNEEADKAVIDFAGRGLRALGVGRTFDDSAEKFELIGLISLLDPPRPDSGHTIRECDALGVNVKMITANVGIAVEGCTDAARSAADIVLLSSGLSTIVDGIKTSRAIFQRMRSYAVYRIASTIHFLVFFFITLLAFKFSLPDKLIILIAVMNDAATLVIAIDNTKISQKPDKWRIGQLLTLSFVLAICITGLSFAHYFIARDVFNLPVEQIQTIMYLQISSCPHFMIFSTRLPSWFWENRPSWLFILAVGGTQVFALFMSIFGINGLCVAVGPAWGLTVICISLLSLFPLDFVKVMIIRYWSFEVTATLAPTPGRRAKLAKRKETNARLARVKLTMSKFRRAVYEMVFLTSLWGSWERMVALMSGGRLLEHGAGFNTNGGSSAGVSEAKLLPADMKEKEVEIEEIVQH</sequence>
<dbReference type="InterPro" id="IPR008250">
    <property type="entry name" value="ATPase_P-typ_transduc_dom_A_sf"/>
</dbReference>
<feature type="transmembrane region" description="Helical" evidence="10">
    <location>
        <begin position="68"/>
        <end position="88"/>
    </location>
</feature>
<evidence type="ECO:0000256" key="10">
    <source>
        <dbReference type="SAM" id="Phobius"/>
    </source>
</evidence>
<dbReference type="Gene3D" id="1.20.1110.10">
    <property type="entry name" value="Calcium-transporting ATPase, transmembrane domain"/>
    <property type="match status" value="2"/>
</dbReference>
<keyword evidence="6" id="KW-0067">ATP-binding</keyword>
<dbReference type="EMBL" id="KQ965733">
    <property type="protein sequence ID" value="KXS21078.1"/>
    <property type="molecule type" value="Genomic_DNA"/>
</dbReference>
<dbReference type="GO" id="GO:0005524">
    <property type="term" value="F:ATP binding"/>
    <property type="evidence" value="ECO:0007669"/>
    <property type="project" value="UniProtKB-KW"/>
</dbReference>
<dbReference type="Gene3D" id="3.40.1110.10">
    <property type="entry name" value="Calcium-transporting ATPase, cytoplasmic domain N"/>
    <property type="match status" value="1"/>
</dbReference>
<protein>
    <submittedName>
        <fullName evidence="12">Plasma-membrane proton-e</fullName>
    </submittedName>
</protein>
<dbReference type="AlphaFoldDB" id="A0A139AWH5"/>
<feature type="transmembrane region" description="Helical" evidence="10">
    <location>
        <begin position="737"/>
        <end position="756"/>
    </location>
</feature>
<dbReference type="Pfam" id="PF00690">
    <property type="entry name" value="Cation_ATPase_N"/>
    <property type="match status" value="1"/>
</dbReference>
<evidence type="ECO:0000256" key="9">
    <source>
        <dbReference type="ARBA" id="ARBA00023136"/>
    </source>
</evidence>
<evidence type="ECO:0000259" key="11">
    <source>
        <dbReference type="SMART" id="SM00831"/>
    </source>
</evidence>
<feature type="transmembrane region" description="Helical" evidence="10">
    <location>
        <begin position="252"/>
        <end position="271"/>
    </location>
</feature>
<keyword evidence="3" id="KW-0597">Phosphoprotein</keyword>
<evidence type="ECO:0000256" key="4">
    <source>
        <dbReference type="ARBA" id="ARBA00022692"/>
    </source>
</evidence>
<proteinExistence type="inferred from homology"/>
<dbReference type="OrthoDB" id="116380at2759"/>
<dbReference type="Proteomes" id="UP000070544">
    <property type="component" value="Unassembled WGS sequence"/>
</dbReference>
<evidence type="ECO:0000256" key="2">
    <source>
        <dbReference type="ARBA" id="ARBA00008804"/>
    </source>
</evidence>
<organism evidence="12 13">
    <name type="scientific">Gonapodya prolifera (strain JEL478)</name>
    <name type="common">Monoblepharis prolifera</name>
    <dbReference type="NCBI Taxonomy" id="1344416"/>
    <lineage>
        <taxon>Eukaryota</taxon>
        <taxon>Fungi</taxon>
        <taxon>Fungi incertae sedis</taxon>
        <taxon>Chytridiomycota</taxon>
        <taxon>Chytridiomycota incertae sedis</taxon>
        <taxon>Monoblepharidomycetes</taxon>
        <taxon>Monoblepharidales</taxon>
        <taxon>Gonapodyaceae</taxon>
        <taxon>Gonapodya</taxon>
    </lineage>
</organism>
<keyword evidence="4 10" id="KW-0812">Transmembrane</keyword>
<dbReference type="SUPFAM" id="SSF81653">
    <property type="entry name" value="Calcium ATPase, transduction domain A"/>
    <property type="match status" value="1"/>
</dbReference>
<dbReference type="GO" id="GO:0016887">
    <property type="term" value="F:ATP hydrolysis activity"/>
    <property type="evidence" value="ECO:0007669"/>
    <property type="project" value="InterPro"/>
</dbReference>
<keyword evidence="7" id="KW-1278">Translocase</keyword>
<dbReference type="InterPro" id="IPR023299">
    <property type="entry name" value="ATPase_P-typ_cyto_dom_N"/>
</dbReference>
<dbReference type="SUPFAM" id="SSF81665">
    <property type="entry name" value="Calcium ATPase, transmembrane domain M"/>
    <property type="match status" value="1"/>
</dbReference>
<evidence type="ECO:0000256" key="5">
    <source>
        <dbReference type="ARBA" id="ARBA00022741"/>
    </source>
</evidence>
<comment type="subcellular location">
    <subcellularLocation>
        <location evidence="1">Membrane</location>
        <topology evidence="1">Multi-pass membrane protein</topology>
    </subcellularLocation>
</comment>
<keyword evidence="5" id="KW-0547">Nucleotide-binding</keyword>
<feature type="transmembrane region" description="Helical" evidence="10">
    <location>
        <begin position="638"/>
        <end position="662"/>
    </location>
</feature>
<keyword evidence="13" id="KW-1185">Reference proteome</keyword>
<name>A0A139AWH5_GONPJ</name>
<dbReference type="NCBIfam" id="TIGR01494">
    <property type="entry name" value="ATPase_P-type"/>
    <property type="match status" value="1"/>
</dbReference>
<dbReference type="GO" id="GO:0006812">
    <property type="term" value="P:monoatomic cation transport"/>
    <property type="evidence" value="ECO:0007669"/>
    <property type="project" value="UniProtKB-ARBA"/>
</dbReference>
<gene>
    <name evidence="12" type="ORF">M427DRAFT_142286</name>
</gene>
<feature type="transmembrane region" description="Helical" evidence="10">
    <location>
        <begin position="578"/>
        <end position="601"/>
    </location>
</feature>
<evidence type="ECO:0000313" key="13">
    <source>
        <dbReference type="Proteomes" id="UP000070544"/>
    </source>
</evidence>
<evidence type="ECO:0000256" key="7">
    <source>
        <dbReference type="ARBA" id="ARBA00022967"/>
    </source>
</evidence>
<dbReference type="InterPro" id="IPR004014">
    <property type="entry name" value="ATPase_P-typ_cation-transptr_N"/>
</dbReference>
<feature type="transmembrane region" description="Helical" evidence="10">
    <location>
        <begin position="94"/>
        <end position="110"/>
    </location>
</feature>
<dbReference type="PRINTS" id="PR00119">
    <property type="entry name" value="CATATPASE"/>
</dbReference>
<evidence type="ECO:0000256" key="8">
    <source>
        <dbReference type="ARBA" id="ARBA00022989"/>
    </source>
</evidence>
<evidence type="ECO:0000256" key="6">
    <source>
        <dbReference type="ARBA" id="ARBA00022840"/>
    </source>
</evidence>
<feature type="domain" description="Cation-transporting P-type ATPase N-terminal" evidence="11">
    <location>
        <begin position="16"/>
        <end position="90"/>
    </location>
</feature>
<dbReference type="FunFam" id="2.70.150.10:FF:000042">
    <property type="entry name" value="Plasma membrane ATPase"/>
    <property type="match status" value="1"/>
</dbReference>
<reference evidence="12 13" key="1">
    <citation type="journal article" date="2015" name="Genome Biol. Evol.">
        <title>Phylogenomic analyses indicate that early fungi evolved digesting cell walls of algal ancestors of land plants.</title>
        <authorList>
            <person name="Chang Y."/>
            <person name="Wang S."/>
            <person name="Sekimoto S."/>
            <person name="Aerts A.L."/>
            <person name="Choi C."/>
            <person name="Clum A."/>
            <person name="LaButti K.M."/>
            <person name="Lindquist E.A."/>
            <person name="Yee Ngan C."/>
            <person name="Ohm R.A."/>
            <person name="Salamov A.A."/>
            <person name="Grigoriev I.V."/>
            <person name="Spatafora J.W."/>
            <person name="Berbee M.L."/>
        </authorList>
    </citation>
    <scope>NUCLEOTIDE SEQUENCE [LARGE SCALE GENOMIC DNA]</scope>
    <source>
        <strain evidence="12 13">JEL478</strain>
    </source>
</reference>
<feature type="transmembrane region" description="Helical" evidence="10">
    <location>
        <begin position="607"/>
        <end position="626"/>
    </location>
</feature>
<accession>A0A139AWH5</accession>
<feature type="transmembrane region" description="Helical" evidence="10">
    <location>
        <begin position="705"/>
        <end position="725"/>
    </location>
</feature>